<dbReference type="EMBL" id="OX459124">
    <property type="protein sequence ID" value="CAI9112750.1"/>
    <property type="molecule type" value="Genomic_DNA"/>
</dbReference>
<protein>
    <submittedName>
        <fullName evidence="1">OLC1v1013239C1</fullName>
    </submittedName>
</protein>
<evidence type="ECO:0000313" key="1">
    <source>
        <dbReference type="EMBL" id="CAI9112750.1"/>
    </source>
</evidence>
<keyword evidence="2" id="KW-1185">Reference proteome</keyword>
<sequence length="133" mass="16058">MRRSFDYGRGPQYGWDTTSLEYTEHITRMERMPSMIIDAPYNPSVPSRLHDKVIFEEEWEDKHQQVNHYKHQSDDSKKKVQFADHEEKTIEIIRDGKGEQVYVEQDINMRADGFIKQKHKNFEMQKWATFKAY</sequence>
<dbReference type="AlphaFoldDB" id="A0AAV1E118"/>
<proteinExistence type="predicted"/>
<dbReference type="PANTHER" id="PTHR38224:SF1">
    <property type="entry name" value="PHLOEM SPECIFIC PROTEIN"/>
    <property type="match status" value="1"/>
</dbReference>
<gene>
    <name evidence="1" type="ORF">OLC1_LOCUS19874</name>
</gene>
<name>A0AAV1E118_OLDCO</name>
<dbReference type="PANTHER" id="PTHR38224">
    <property type="entry name" value="PHLOEM SPECIFIC PROTEIN"/>
    <property type="match status" value="1"/>
</dbReference>
<organism evidence="1 2">
    <name type="scientific">Oldenlandia corymbosa var. corymbosa</name>
    <dbReference type="NCBI Taxonomy" id="529605"/>
    <lineage>
        <taxon>Eukaryota</taxon>
        <taxon>Viridiplantae</taxon>
        <taxon>Streptophyta</taxon>
        <taxon>Embryophyta</taxon>
        <taxon>Tracheophyta</taxon>
        <taxon>Spermatophyta</taxon>
        <taxon>Magnoliopsida</taxon>
        <taxon>eudicotyledons</taxon>
        <taxon>Gunneridae</taxon>
        <taxon>Pentapetalae</taxon>
        <taxon>asterids</taxon>
        <taxon>lamiids</taxon>
        <taxon>Gentianales</taxon>
        <taxon>Rubiaceae</taxon>
        <taxon>Rubioideae</taxon>
        <taxon>Spermacoceae</taxon>
        <taxon>Hedyotis-Oldenlandia complex</taxon>
        <taxon>Oldenlandia</taxon>
    </lineage>
</organism>
<dbReference type="Proteomes" id="UP001161247">
    <property type="component" value="Chromosome 7"/>
</dbReference>
<reference evidence="1" key="1">
    <citation type="submission" date="2023-03" db="EMBL/GenBank/DDBJ databases">
        <authorList>
            <person name="Julca I."/>
        </authorList>
    </citation>
    <scope>NUCLEOTIDE SEQUENCE</scope>
</reference>
<accession>A0AAV1E118</accession>
<evidence type="ECO:0000313" key="2">
    <source>
        <dbReference type="Proteomes" id="UP001161247"/>
    </source>
</evidence>